<comment type="similarity">
    <text evidence="2">Belongs to the glycosyltransferase 31 family.</text>
</comment>
<dbReference type="PANTHER" id="PTHR11214">
    <property type="entry name" value="BETA-1,3-N-ACETYLGLUCOSAMINYLTRANSFERASE"/>
    <property type="match status" value="1"/>
</dbReference>
<dbReference type="Pfam" id="PF01762">
    <property type="entry name" value="Galactosyl_T"/>
    <property type="match status" value="1"/>
</dbReference>
<gene>
    <name evidence="12" type="ORF">PCAR00345_LOCUS22378</name>
</gene>
<evidence type="ECO:0000256" key="7">
    <source>
        <dbReference type="ARBA" id="ARBA00022989"/>
    </source>
</evidence>
<dbReference type="SUPFAM" id="SSF53335">
    <property type="entry name" value="S-adenosyl-L-methionine-dependent methyltransferases"/>
    <property type="match status" value="1"/>
</dbReference>
<evidence type="ECO:0000256" key="8">
    <source>
        <dbReference type="ARBA" id="ARBA00023034"/>
    </source>
</evidence>
<dbReference type="GO" id="GO:0000139">
    <property type="term" value="C:Golgi membrane"/>
    <property type="evidence" value="ECO:0007669"/>
    <property type="project" value="UniProtKB-SubCell"/>
</dbReference>
<feature type="chain" id="PRO_5031570890" description="Methyltransferase FkbM domain-containing protein" evidence="11">
    <location>
        <begin position="26"/>
        <end position="839"/>
    </location>
</feature>
<accession>A0A7S4BLF4</accession>
<dbReference type="GO" id="GO:0016758">
    <property type="term" value="F:hexosyltransferase activity"/>
    <property type="evidence" value="ECO:0007669"/>
    <property type="project" value="InterPro"/>
</dbReference>
<sequence>MMTGVVSSWLLLPLSSLIACTASHACPSSSYLLLGVISPPDYLERRLIIRSTWMNTLPPALCAHFAVRSGNAPAMTLRRLQLEADVHKDVLLLPDVKHDETRLRGPVLTVVAWMRHVVTSPSFAAVKLLFKVDDDTYIQTSALAAWVSATLEPIAHRQIYGGFLTHTSWYPTIFDRHGFGWTHSGAMRAKRCESNATCAQGVECGECVGAFPLASGYLIMLSRSLALALLPKGPADVDLSAAAGTAPSGSVLVDDARRLQRTEGLRTHKGFKHSVIYEDMWLGSVLHRHALLQQSAWPVTYVSIGGTGIVCDLDKGGLPTHIQRSASVVHVRTTHTRVMLGIHKWMLRHPNIDRCERALTLECNKGCPAFSLSRAEVKPWCAEKGTSATEAPSFCALRLASGAAVCRKQGMESFAQLREADSTYKVATAVSKYGQMLQRCAAAEHTTELPRTGLGRRFKSILGLGPQEPRDSCSAPQLAMNFGEIVRLLQPPPEEVDRSTPQIAPPVTTTRRKHKPRGRRLAATETVAGWESKGGALSANLQVATLTPEGALQIPPSSKVILEIGANSRDTMDLQFLPQHPDAFLLSFEPLLDKYATLLQRNSRPDRRSPLGHHHARGIVLPFAVSSQDNGVATLKISGQIDGCASLLDAVSSYFSTRCTNRSGVAEARRVPTVSLWRVMESWLPGRDVQLAKVDAQGLDVDVIQSAREHVHRLKAVQLEVVRSRPTGDGHKCNVQYGSNGKGAQVAKCDNTVVAMRQLGYVPFGTNCSVHRFNEANGCEAQMTFVRPDDFDRELVLSFCTSTWPHSCGPGAWSKGLATISQLWCPLVVPRRAVRRHGG</sequence>
<dbReference type="Gene3D" id="3.40.50.150">
    <property type="entry name" value="Vaccinia Virus protein VP39"/>
    <property type="match status" value="1"/>
</dbReference>
<comment type="subcellular location">
    <subcellularLocation>
        <location evidence="1">Golgi apparatus membrane</location>
        <topology evidence="1">Single-pass type II membrane protein</topology>
    </subcellularLocation>
</comment>
<keyword evidence="9" id="KW-0472">Membrane</keyword>
<dbReference type="AlphaFoldDB" id="A0A7S4BLF4"/>
<keyword evidence="7" id="KW-1133">Transmembrane helix</keyword>
<feature type="signal peptide" evidence="11">
    <location>
        <begin position="1"/>
        <end position="25"/>
    </location>
</feature>
<protein>
    <recommendedName>
        <fullName evidence="13">Methyltransferase FkbM domain-containing protein</fullName>
    </recommendedName>
</protein>
<keyword evidence="8" id="KW-0333">Golgi apparatus</keyword>
<keyword evidence="11" id="KW-0732">Signal</keyword>
<dbReference type="InterPro" id="IPR002659">
    <property type="entry name" value="Glyco_trans_31"/>
</dbReference>
<name>A0A7S4BLF4_CHRCT</name>
<evidence type="ECO:0000256" key="10">
    <source>
        <dbReference type="SAM" id="MobiDB-lite"/>
    </source>
</evidence>
<evidence type="ECO:0000256" key="11">
    <source>
        <dbReference type="SAM" id="SignalP"/>
    </source>
</evidence>
<keyword evidence="6" id="KW-0735">Signal-anchor</keyword>
<evidence type="ECO:0000256" key="6">
    <source>
        <dbReference type="ARBA" id="ARBA00022968"/>
    </source>
</evidence>
<evidence type="ECO:0000313" key="12">
    <source>
        <dbReference type="EMBL" id="CAE0769766.1"/>
    </source>
</evidence>
<feature type="compositionally biased region" description="Basic residues" evidence="10">
    <location>
        <begin position="510"/>
        <end position="519"/>
    </location>
</feature>
<evidence type="ECO:0000256" key="4">
    <source>
        <dbReference type="ARBA" id="ARBA00022679"/>
    </source>
</evidence>
<evidence type="ECO:0000256" key="9">
    <source>
        <dbReference type="ARBA" id="ARBA00023136"/>
    </source>
</evidence>
<organism evidence="12">
    <name type="scientific">Chrysotila carterae</name>
    <name type="common">Marine alga</name>
    <name type="synonym">Syracosphaera carterae</name>
    <dbReference type="NCBI Taxonomy" id="13221"/>
    <lineage>
        <taxon>Eukaryota</taxon>
        <taxon>Haptista</taxon>
        <taxon>Haptophyta</taxon>
        <taxon>Prymnesiophyceae</taxon>
        <taxon>Isochrysidales</taxon>
        <taxon>Isochrysidaceae</taxon>
        <taxon>Chrysotila</taxon>
    </lineage>
</organism>
<evidence type="ECO:0008006" key="13">
    <source>
        <dbReference type="Google" id="ProtNLM"/>
    </source>
</evidence>
<dbReference type="InterPro" id="IPR029063">
    <property type="entry name" value="SAM-dependent_MTases_sf"/>
</dbReference>
<feature type="region of interest" description="Disordered" evidence="10">
    <location>
        <begin position="494"/>
        <end position="519"/>
    </location>
</feature>
<evidence type="ECO:0000256" key="2">
    <source>
        <dbReference type="ARBA" id="ARBA00008661"/>
    </source>
</evidence>
<keyword evidence="3" id="KW-0328">Glycosyltransferase</keyword>
<evidence type="ECO:0000256" key="1">
    <source>
        <dbReference type="ARBA" id="ARBA00004323"/>
    </source>
</evidence>
<proteinExistence type="inferred from homology"/>
<reference evidence="12" key="1">
    <citation type="submission" date="2021-01" db="EMBL/GenBank/DDBJ databases">
        <authorList>
            <person name="Corre E."/>
            <person name="Pelletier E."/>
            <person name="Niang G."/>
            <person name="Scheremetjew M."/>
            <person name="Finn R."/>
            <person name="Kale V."/>
            <person name="Holt S."/>
            <person name="Cochrane G."/>
            <person name="Meng A."/>
            <person name="Brown T."/>
            <person name="Cohen L."/>
        </authorList>
    </citation>
    <scope>NUCLEOTIDE SEQUENCE</scope>
    <source>
        <strain evidence="12">CCMP645</strain>
    </source>
</reference>
<keyword evidence="4" id="KW-0808">Transferase</keyword>
<dbReference type="PANTHER" id="PTHR11214:SF3">
    <property type="entry name" value="BETA-1,3-GALACTOSYLTRANSFERASE 6"/>
    <property type="match status" value="1"/>
</dbReference>
<keyword evidence="5" id="KW-0812">Transmembrane</keyword>
<evidence type="ECO:0000256" key="5">
    <source>
        <dbReference type="ARBA" id="ARBA00022692"/>
    </source>
</evidence>
<dbReference type="EMBL" id="HBIZ01035142">
    <property type="protein sequence ID" value="CAE0769766.1"/>
    <property type="molecule type" value="Transcribed_RNA"/>
</dbReference>
<evidence type="ECO:0000256" key="3">
    <source>
        <dbReference type="ARBA" id="ARBA00022676"/>
    </source>
</evidence>